<gene>
    <name evidence="3" type="ORF">DFH07DRAFT_731410</name>
</gene>
<comment type="caution">
    <text evidence="3">The sequence shown here is derived from an EMBL/GenBank/DDBJ whole genome shotgun (WGS) entry which is preliminary data.</text>
</comment>
<feature type="region of interest" description="Disordered" evidence="1">
    <location>
        <begin position="324"/>
        <end position="395"/>
    </location>
</feature>
<feature type="transmembrane region" description="Helical" evidence="2">
    <location>
        <begin position="205"/>
        <end position="231"/>
    </location>
</feature>
<evidence type="ECO:0000313" key="4">
    <source>
        <dbReference type="Proteomes" id="UP001215280"/>
    </source>
</evidence>
<organism evidence="3 4">
    <name type="scientific">Mycena maculata</name>
    <dbReference type="NCBI Taxonomy" id="230809"/>
    <lineage>
        <taxon>Eukaryota</taxon>
        <taxon>Fungi</taxon>
        <taxon>Dikarya</taxon>
        <taxon>Basidiomycota</taxon>
        <taxon>Agaricomycotina</taxon>
        <taxon>Agaricomycetes</taxon>
        <taxon>Agaricomycetidae</taxon>
        <taxon>Agaricales</taxon>
        <taxon>Marasmiineae</taxon>
        <taxon>Mycenaceae</taxon>
        <taxon>Mycena</taxon>
    </lineage>
</organism>
<evidence type="ECO:0000313" key="3">
    <source>
        <dbReference type="EMBL" id="KAJ7776769.1"/>
    </source>
</evidence>
<feature type="compositionally biased region" description="Polar residues" evidence="1">
    <location>
        <begin position="273"/>
        <end position="304"/>
    </location>
</feature>
<keyword evidence="2" id="KW-0472">Membrane</keyword>
<dbReference type="AlphaFoldDB" id="A0AAD7K435"/>
<name>A0AAD7K435_9AGAR</name>
<dbReference type="Proteomes" id="UP001215280">
    <property type="component" value="Unassembled WGS sequence"/>
</dbReference>
<reference evidence="3" key="1">
    <citation type="submission" date="2023-03" db="EMBL/GenBank/DDBJ databases">
        <title>Massive genome expansion in bonnet fungi (Mycena s.s.) driven by repeated elements and novel gene families across ecological guilds.</title>
        <authorList>
            <consortium name="Lawrence Berkeley National Laboratory"/>
            <person name="Harder C.B."/>
            <person name="Miyauchi S."/>
            <person name="Viragh M."/>
            <person name="Kuo A."/>
            <person name="Thoen E."/>
            <person name="Andreopoulos B."/>
            <person name="Lu D."/>
            <person name="Skrede I."/>
            <person name="Drula E."/>
            <person name="Henrissat B."/>
            <person name="Morin E."/>
            <person name="Kohler A."/>
            <person name="Barry K."/>
            <person name="LaButti K."/>
            <person name="Morin E."/>
            <person name="Salamov A."/>
            <person name="Lipzen A."/>
            <person name="Mereny Z."/>
            <person name="Hegedus B."/>
            <person name="Baldrian P."/>
            <person name="Stursova M."/>
            <person name="Weitz H."/>
            <person name="Taylor A."/>
            <person name="Grigoriev I.V."/>
            <person name="Nagy L.G."/>
            <person name="Martin F."/>
            <person name="Kauserud H."/>
        </authorList>
    </citation>
    <scope>NUCLEOTIDE SEQUENCE</scope>
    <source>
        <strain evidence="3">CBHHK188m</strain>
    </source>
</reference>
<keyword evidence="4" id="KW-1185">Reference proteome</keyword>
<sequence>MPRQIIADQPAVEAAETQCQVESGNQVISCFPTADVVIPQHQWAFFIWNSNNPDFVQTDLVDIYLFHGDSLEQALFIPSHINPSGQAGSVSAQVNDSWWGSRGVNWDGTNISYPFYWLIARAGESLDDGTLQPQTTFSAVQTTFADSVLAAMASSSASASSAAAAASRTRSSLTTVVTTINGSATTIPPTGNIQSSAGSSPFPHWAIIVLVLGIVAVLAICGCMWFGIYYLRERDRDREGRHQVRSSSPSIVQVEADAAAPVAAGAAALGRDTSVTTSQGHVLPPQRTTSPAQRTVSPDSTLSRENVPFSGADAAVMAAAFRSGLRQPGPPLSEEDGTGGGGSPRARSPERAGAEREALLRRELGDEGTDIRSVESARGVRVESSSEGHDLSRAL</sequence>
<evidence type="ECO:0000256" key="1">
    <source>
        <dbReference type="SAM" id="MobiDB-lite"/>
    </source>
</evidence>
<keyword evidence="2" id="KW-0812">Transmembrane</keyword>
<evidence type="ECO:0000256" key="2">
    <source>
        <dbReference type="SAM" id="Phobius"/>
    </source>
</evidence>
<accession>A0AAD7K435</accession>
<dbReference type="EMBL" id="JARJLG010000011">
    <property type="protein sequence ID" value="KAJ7776769.1"/>
    <property type="molecule type" value="Genomic_DNA"/>
</dbReference>
<feature type="compositionally biased region" description="Basic and acidic residues" evidence="1">
    <location>
        <begin position="347"/>
        <end position="395"/>
    </location>
</feature>
<proteinExistence type="predicted"/>
<protein>
    <submittedName>
        <fullName evidence="3">Uncharacterized protein</fullName>
    </submittedName>
</protein>
<feature type="region of interest" description="Disordered" evidence="1">
    <location>
        <begin position="270"/>
        <end position="306"/>
    </location>
</feature>
<keyword evidence="2" id="KW-1133">Transmembrane helix</keyword>